<dbReference type="RefSeq" id="WP_011449419.1">
    <property type="nucleotide sequence ID" value="NC_007796.1"/>
</dbReference>
<dbReference type="InParanoid" id="Q2FNA4"/>
<evidence type="ECO:0000313" key="2">
    <source>
        <dbReference type="Proteomes" id="UP000001941"/>
    </source>
</evidence>
<evidence type="ECO:0008006" key="3">
    <source>
        <dbReference type="Google" id="ProtNLM"/>
    </source>
</evidence>
<gene>
    <name evidence="1" type="ordered locus">Mhun_2461</name>
</gene>
<evidence type="ECO:0000313" key="1">
    <source>
        <dbReference type="EMBL" id="ABD42161.1"/>
    </source>
</evidence>
<dbReference type="EnsemblBacteria" id="ABD42161">
    <property type="protein sequence ID" value="ABD42161"/>
    <property type="gene ID" value="Mhun_2461"/>
</dbReference>
<dbReference type="GeneID" id="3924238"/>
<proteinExistence type="predicted"/>
<dbReference type="PANTHER" id="PTHR37460:SF1">
    <property type="entry name" value="ENDONUCLEASE III"/>
    <property type="match status" value="1"/>
</dbReference>
<dbReference type="InterPro" id="IPR002837">
    <property type="entry name" value="DUF123"/>
</dbReference>
<dbReference type="CDD" id="cd10441">
    <property type="entry name" value="GIY-YIG_COG1833"/>
    <property type="match status" value="1"/>
</dbReference>
<dbReference type="Pfam" id="PF01986">
    <property type="entry name" value="DUF123"/>
    <property type="match status" value="1"/>
</dbReference>
<dbReference type="AlphaFoldDB" id="Q2FNA4"/>
<dbReference type="Proteomes" id="UP000001941">
    <property type="component" value="Chromosome"/>
</dbReference>
<dbReference type="STRING" id="323259.Mhun_2461"/>
<dbReference type="PANTHER" id="PTHR37460">
    <property type="entry name" value="ENDONUCLEASE III"/>
    <property type="match status" value="1"/>
</dbReference>
<dbReference type="EMBL" id="CP000254">
    <property type="protein sequence ID" value="ABD42161.1"/>
    <property type="molecule type" value="Genomic_DNA"/>
</dbReference>
<keyword evidence="2" id="KW-1185">Reference proteome</keyword>
<accession>Q2FNA4</accession>
<dbReference type="eggNOG" id="arCOG00463">
    <property type="taxonomic scope" value="Archaea"/>
</dbReference>
<dbReference type="OrthoDB" id="17296at2157"/>
<dbReference type="HOGENOM" id="CLU_115699_0_1_2"/>
<reference evidence="2" key="1">
    <citation type="journal article" date="2016" name="Stand. Genomic Sci.">
        <title>Complete genome sequence of Methanospirillum hungatei type strain JF1.</title>
        <authorList>
            <person name="Gunsalus R.P."/>
            <person name="Cook L.E."/>
            <person name="Crable B."/>
            <person name="Rohlin L."/>
            <person name="McDonald E."/>
            <person name="Mouttaki H."/>
            <person name="Sieber J.R."/>
            <person name="Poweleit N."/>
            <person name="Zhou H."/>
            <person name="Lapidus A.L."/>
            <person name="Daligault H.E."/>
            <person name="Land M."/>
            <person name="Gilna P."/>
            <person name="Ivanova N."/>
            <person name="Kyrpides N."/>
            <person name="Culley D.E."/>
            <person name="McInerney M.J."/>
        </authorList>
    </citation>
    <scope>NUCLEOTIDE SEQUENCE [LARGE SCALE GENOMIC DNA]</scope>
    <source>
        <strain evidence="2">ATCC 27890 / DSM 864 / NBRC 100397 / JF-1</strain>
    </source>
</reference>
<organism evidence="1 2">
    <name type="scientific">Methanospirillum hungatei JF-1 (strain ATCC 27890 / DSM 864 / NBRC 100397 / JF-1)</name>
    <dbReference type="NCBI Taxonomy" id="323259"/>
    <lineage>
        <taxon>Archaea</taxon>
        <taxon>Methanobacteriati</taxon>
        <taxon>Methanobacteriota</taxon>
        <taxon>Stenosarchaea group</taxon>
        <taxon>Methanomicrobia</taxon>
        <taxon>Methanomicrobiales</taxon>
        <taxon>Methanospirillaceae</taxon>
        <taxon>Methanospirillum</taxon>
    </lineage>
</organism>
<sequence length="148" mass="16973">MDKGAYILILKNDECRIQVGAQGQRTFSAGWHAYVGSALGPGGFSRVMRHFRLNRDKNKSPRWHIDSLLLSPYFQVVLACCIHTEERIECHLARHMTGTVIVGFGSSDCTCEGHLFYYPSDPYEYILRNIQSFAEKERNTFQIEVRTP</sequence>
<dbReference type="KEGG" id="mhu:Mhun_2461"/>
<protein>
    <recommendedName>
        <fullName evidence="3">GIY-YIG domain-containing protein</fullName>
    </recommendedName>
</protein>
<name>Q2FNA4_METHJ</name>